<dbReference type="Proteomes" id="UP000185783">
    <property type="component" value="Unassembled WGS sequence"/>
</dbReference>
<evidence type="ECO:0000313" key="7">
    <source>
        <dbReference type="Proteomes" id="UP000185783"/>
    </source>
</evidence>
<dbReference type="STRING" id="197461.A3843_05455"/>
<evidence type="ECO:0000256" key="3">
    <source>
        <dbReference type="ARBA" id="ARBA00022691"/>
    </source>
</evidence>
<keyword evidence="7" id="KW-1185">Reference proteome</keyword>
<dbReference type="GO" id="GO:0007165">
    <property type="term" value="P:signal transduction"/>
    <property type="evidence" value="ECO:0007669"/>
    <property type="project" value="TreeGrafter"/>
</dbReference>
<keyword evidence="2" id="KW-0808">Transferase</keyword>
<dbReference type="PROSITE" id="PS51187">
    <property type="entry name" value="AUTOINDUCER_SYNTH_2"/>
    <property type="match status" value="1"/>
</dbReference>
<dbReference type="GO" id="GO:0016740">
    <property type="term" value="F:transferase activity"/>
    <property type="evidence" value="ECO:0007669"/>
    <property type="project" value="UniProtKB-KW"/>
</dbReference>
<dbReference type="SUPFAM" id="SSF55729">
    <property type="entry name" value="Acyl-CoA N-acyltransferases (Nat)"/>
    <property type="match status" value="1"/>
</dbReference>
<evidence type="ECO:0000313" key="6">
    <source>
        <dbReference type="EMBL" id="OKL45032.1"/>
    </source>
</evidence>
<organism evidence="6 7">
    <name type="scientific">Pseudovibrio exalbescens</name>
    <dbReference type="NCBI Taxonomy" id="197461"/>
    <lineage>
        <taxon>Bacteria</taxon>
        <taxon>Pseudomonadati</taxon>
        <taxon>Pseudomonadota</taxon>
        <taxon>Alphaproteobacteria</taxon>
        <taxon>Hyphomicrobiales</taxon>
        <taxon>Stappiaceae</taxon>
        <taxon>Pseudovibrio</taxon>
    </lineage>
</organism>
<dbReference type="Pfam" id="PF00765">
    <property type="entry name" value="Autoind_synth"/>
    <property type="match status" value="1"/>
</dbReference>
<keyword evidence="1 5" id="KW-0673">Quorum sensing</keyword>
<sequence length="193" mass="21820">MQSVTMSFETIHEYGDLWLQHLQIRKALFVDELKWKVPHNTLIEWDQYDTGNTEYVITHRDGVVLAASRMNPCSFDMGGQSYMIRDAALKRLNGLPDPQIPFLPTDEKCWEATRFTACPTLDPETKNEALSANARALAKRAIGVGAERLIALMHPGFARWLTRIALPTEKIGPVVLDAEGNKVCVLQMQLRKI</sequence>
<dbReference type="InterPro" id="IPR001690">
    <property type="entry name" value="Autoind_synthase"/>
</dbReference>
<dbReference type="PANTHER" id="PTHR39322:SF1">
    <property type="entry name" value="ISOVALERYL-HOMOSERINE LACTONE SYNTHASE"/>
    <property type="match status" value="1"/>
</dbReference>
<comment type="caution">
    <text evidence="6">The sequence shown here is derived from an EMBL/GenBank/DDBJ whole genome shotgun (WGS) entry which is preliminary data.</text>
</comment>
<reference evidence="6 7" key="1">
    <citation type="submission" date="2016-03" db="EMBL/GenBank/DDBJ databases">
        <title>Genome sequence of Nesiotobacter sp. nov., a moderately halophilic alphaproteobacterium isolated from the Yellow Sea, China.</title>
        <authorList>
            <person name="Zhang G."/>
            <person name="Zhang R."/>
        </authorList>
    </citation>
    <scope>NUCLEOTIDE SEQUENCE [LARGE SCALE GENOMIC DNA]</scope>
    <source>
        <strain evidence="6 7">WB1-6</strain>
    </source>
</reference>
<proteinExistence type="inferred from homology"/>
<dbReference type="Gene3D" id="3.40.630.30">
    <property type="match status" value="1"/>
</dbReference>
<comment type="similarity">
    <text evidence="5">Belongs to the autoinducer synthase family.</text>
</comment>
<evidence type="ECO:0000256" key="5">
    <source>
        <dbReference type="PROSITE-ProRule" id="PRU00533"/>
    </source>
</evidence>
<dbReference type="PANTHER" id="PTHR39322">
    <property type="entry name" value="ACYL-HOMOSERINE-LACTONE SYNTHASE"/>
    <property type="match status" value="1"/>
</dbReference>
<dbReference type="RefSeq" id="WP_051269372.1">
    <property type="nucleotide sequence ID" value="NZ_LVVZ01000008.1"/>
</dbReference>
<dbReference type="AlphaFoldDB" id="A0A1U7JK08"/>
<dbReference type="EMBL" id="LVVZ01000008">
    <property type="protein sequence ID" value="OKL45032.1"/>
    <property type="molecule type" value="Genomic_DNA"/>
</dbReference>
<evidence type="ECO:0000256" key="1">
    <source>
        <dbReference type="ARBA" id="ARBA00022654"/>
    </source>
</evidence>
<keyword evidence="3" id="KW-0949">S-adenosyl-L-methionine</keyword>
<evidence type="ECO:0000256" key="4">
    <source>
        <dbReference type="ARBA" id="ARBA00022929"/>
    </source>
</evidence>
<evidence type="ECO:0000256" key="2">
    <source>
        <dbReference type="ARBA" id="ARBA00022679"/>
    </source>
</evidence>
<protein>
    <recommendedName>
        <fullName evidence="8">Acyl-homoserine-lactone synthase</fullName>
    </recommendedName>
</protein>
<gene>
    <name evidence="6" type="ORF">A3843_05455</name>
</gene>
<dbReference type="GO" id="GO:0009372">
    <property type="term" value="P:quorum sensing"/>
    <property type="evidence" value="ECO:0007669"/>
    <property type="project" value="UniProtKB-UniRule"/>
</dbReference>
<name>A0A1U7JK08_9HYPH</name>
<accession>A0A1U7JK08</accession>
<keyword evidence="4 5" id="KW-0071">Autoinducer synthesis</keyword>
<dbReference type="InterPro" id="IPR016181">
    <property type="entry name" value="Acyl_CoA_acyltransferase"/>
</dbReference>
<evidence type="ECO:0008006" key="8">
    <source>
        <dbReference type="Google" id="ProtNLM"/>
    </source>
</evidence>